<dbReference type="Proteomes" id="UP000007819">
    <property type="component" value="Chromosome X"/>
</dbReference>
<keyword evidence="4" id="KW-1185">Reference proteome</keyword>
<feature type="signal peptide" evidence="2">
    <location>
        <begin position="1"/>
        <end position="28"/>
    </location>
</feature>
<evidence type="ECO:0000313" key="4">
    <source>
        <dbReference type="Proteomes" id="UP000007819"/>
    </source>
</evidence>
<protein>
    <submittedName>
        <fullName evidence="3">Uncharacterized protein</fullName>
    </submittedName>
</protein>
<evidence type="ECO:0000256" key="1">
    <source>
        <dbReference type="SAM" id="Phobius"/>
    </source>
</evidence>
<dbReference type="GeneID" id="100161602"/>
<dbReference type="InterPro" id="IPR012464">
    <property type="entry name" value="DUF1676"/>
</dbReference>
<reference evidence="3" key="2">
    <citation type="submission" date="2022-06" db="UniProtKB">
        <authorList>
            <consortium name="EnsemblMetazoa"/>
        </authorList>
    </citation>
    <scope>IDENTIFICATION</scope>
</reference>
<dbReference type="OrthoDB" id="6624538at2759"/>
<evidence type="ECO:0000313" key="3">
    <source>
        <dbReference type="EnsemblMetazoa" id="XP_001944374.1"/>
    </source>
</evidence>
<dbReference type="OMA" id="AFNMMRN"/>
<sequence>MSLSACGLAVFACVAVLVLQSAVDSTDALPTTDLSLQSSTPLSLSSRDVEDEVQGTSALTTTSTDVVVGDYALKDLALVDSEKGHVHKPIKKKKPLGKHKKKKNSFKDKFLPLLLIPFVIQTMLIPFFIMKLKLLALKAMAVGKFAILLIAFNMMRNWSQNAHSTSIRGSTGDSLLMAQNYGFNGVPEFGAIFNGR</sequence>
<dbReference type="KEGG" id="api:100161602"/>
<dbReference type="CTD" id="41632"/>
<keyword evidence="1" id="KW-0472">Membrane</keyword>
<keyword evidence="1" id="KW-1133">Transmembrane helix</keyword>
<dbReference type="EnsemblMetazoa" id="XM_001944339.5">
    <property type="protein sequence ID" value="XP_001944374.1"/>
    <property type="gene ID" value="LOC100161602"/>
</dbReference>
<keyword evidence="2" id="KW-0732">Signal</keyword>
<dbReference type="Pfam" id="PF07898">
    <property type="entry name" value="DUF1676"/>
    <property type="match status" value="1"/>
</dbReference>
<keyword evidence="1" id="KW-0812">Transmembrane</keyword>
<proteinExistence type="predicted"/>
<feature type="transmembrane region" description="Helical" evidence="1">
    <location>
        <begin position="136"/>
        <end position="155"/>
    </location>
</feature>
<evidence type="ECO:0000256" key="2">
    <source>
        <dbReference type="SAM" id="SignalP"/>
    </source>
</evidence>
<organism evidence="3 4">
    <name type="scientific">Acyrthosiphon pisum</name>
    <name type="common">Pea aphid</name>
    <dbReference type="NCBI Taxonomy" id="7029"/>
    <lineage>
        <taxon>Eukaryota</taxon>
        <taxon>Metazoa</taxon>
        <taxon>Ecdysozoa</taxon>
        <taxon>Arthropoda</taxon>
        <taxon>Hexapoda</taxon>
        <taxon>Insecta</taxon>
        <taxon>Pterygota</taxon>
        <taxon>Neoptera</taxon>
        <taxon>Paraneoptera</taxon>
        <taxon>Hemiptera</taxon>
        <taxon>Sternorrhyncha</taxon>
        <taxon>Aphidomorpha</taxon>
        <taxon>Aphidoidea</taxon>
        <taxon>Aphididae</taxon>
        <taxon>Macrosiphini</taxon>
        <taxon>Acyrthosiphon</taxon>
    </lineage>
</organism>
<name>A0A8R1W0Z5_ACYPI</name>
<feature type="transmembrane region" description="Helical" evidence="1">
    <location>
        <begin position="110"/>
        <end position="129"/>
    </location>
</feature>
<feature type="chain" id="PRO_5035862050" evidence="2">
    <location>
        <begin position="29"/>
        <end position="196"/>
    </location>
</feature>
<dbReference type="AlphaFoldDB" id="A0A8R1W0Z5"/>
<reference evidence="4" key="1">
    <citation type="submission" date="2010-06" db="EMBL/GenBank/DDBJ databases">
        <authorList>
            <person name="Jiang H."/>
            <person name="Abraham K."/>
            <person name="Ali S."/>
            <person name="Alsbrooks S.L."/>
            <person name="Anim B.N."/>
            <person name="Anosike U.S."/>
            <person name="Attaway T."/>
            <person name="Bandaranaike D.P."/>
            <person name="Battles P.K."/>
            <person name="Bell S.N."/>
            <person name="Bell A.V."/>
            <person name="Beltran B."/>
            <person name="Bickham C."/>
            <person name="Bustamante Y."/>
            <person name="Caleb T."/>
            <person name="Canada A."/>
            <person name="Cardenas V."/>
            <person name="Carter K."/>
            <person name="Chacko J."/>
            <person name="Chandrabose M.N."/>
            <person name="Chavez D."/>
            <person name="Chavez A."/>
            <person name="Chen L."/>
            <person name="Chu H.-S."/>
            <person name="Claassen K.J."/>
            <person name="Cockrell R."/>
            <person name="Collins M."/>
            <person name="Cooper J.A."/>
            <person name="Cree A."/>
            <person name="Curry S.M."/>
            <person name="Da Y."/>
            <person name="Dao M.D."/>
            <person name="Das B."/>
            <person name="Davila M.-L."/>
            <person name="Davy-Carroll L."/>
            <person name="Denson S."/>
            <person name="Dinh H."/>
            <person name="Ebong V.E."/>
            <person name="Edwards J.R."/>
            <person name="Egan A."/>
            <person name="El-Daye J."/>
            <person name="Escobedo L."/>
            <person name="Fernandez S."/>
            <person name="Fernando P.R."/>
            <person name="Flagg N."/>
            <person name="Forbes L.D."/>
            <person name="Fowler R.G."/>
            <person name="Fu Q."/>
            <person name="Gabisi R.A."/>
            <person name="Ganer J."/>
            <person name="Garbino Pronczuk A."/>
            <person name="Garcia R.M."/>
            <person name="Garner T."/>
            <person name="Garrett T.E."/>
            <person name="Gonzalez D.A."/>
            <person name="Hamid H."/>
            <person name="Hawkins E.S."/>
            <person name="Hirani K."/>
            <person name="Hogues M.E."/>
            <person name="Hollins B."/>
            <person name="Hsiao C.-H."/>
            <person name="Jabil R."/>
            <person name="James M.L."/>
            <person name="Jhangiani S.N."/>
            <person name="Johnson B."/>
            <person name="Johnson Q."/>
            <person name="Joshi V."/>
            <person name="Kalu J.B."/>
            <person name="Kam C."/>
            <person name="Kashfia A."/>
            <person name="Keebler J."/>
            <person name="Kisamo H."/>
            <person name="Kovar C.L."/>
            <person name="Lago L.A."/>
            <person name="Lai C.-Y."/>
            <person name="Laidlaw J."/>
            <person name="Lara F."/>
            <person name="Le T.-K."/>
            <person name="Lee S.L."/>
            <person name="Legall F.H."/>
            <person name="Lemon S.J."/>
            <person name="Lewis L.R."/>
            <person name="Li B."/>
            <person name="Liu Y."/>
            <person name="Liu Y.-S."/>
            <person name="Lopez J."/>
            <person name="Lozado R.J."/>
            <person name="Lu J."/>
            <person name="Madu R.C."/>
            <person name="Maheshwari M."/>
            <person name="Maheshwari R."/>
            <person name="Malloy K."/>
            <person name="Martinez E."/>
            <person name="Mathew T."/>
            <person name="Mercado I.C."/>
            <person name="Mercado C."/>
            <person name="Meyer B."/>
            <person name="Montgomery K."/>
            <person name="Morgan M.B."/>
            <person name="Munidasa M."/>
            <person name="Nazareth L.V."/>
            <person name="Nelson J."/>
            <person name="Ng B.M."/>
            <person name="Nguyen N.B."/>
            <person name="Nguyen P.Q."/>
            <person name="Nguyen T."/>
            <person name="Obregon M."/>
            <person name="Okwuonu G.O."/>
            <person name="Onwere C.G."/>
            <person name="Orozco G."/>
            <person name="Parra A."/>
            <person name="Patel S."/>
            <person name="Patil S."/>
            <person name="Perez A."/>
            <person name="Perez Y."/>
            <person name="Pham C."/>
            <person name="Primus E.L."/>
            <person name="Pu L.-L."/>
            <person name="Puazo M."/>
            <person name="Qin X."/>
            <person name="Quiroz J.B."/>
            <person name="Reese J."/>
            <person name="Richards S."/>
            <person name="Rives C.M."/>
            <person name="Robberts R."/>
            <person name="Ruiz S.J."/>
            <person name="Ruiz M.J."/>
            <person name="Santibanez J."/>
            <person name="Schneider B.W."/>
            <person name="Sisson I."/>
            <person name="Smith M."/>
            <person name="Sodergren E."/>
            <person name="Song X.-Z."/>
            <person name="Song B.B."/>
            <person name="Summersgill H."/>
            <person name="Thelus R."/>
            <person name="Thornton R.D."/>
            <person name="Trejos Z.Y."/>
            <person name="Usmani K."/>
            <person name="Vattathil S."/>
            <person name="Villasana D."/>
            <person name="Walker D.L."/>
            <person name="Wang S."/>
            <person name="Wang K."/>
            <person name="White C.S."/>
            <person name="Williams A.C."/>
            <person name="Williamson J."/>
            <person name="Wilson K."/>
            <person name="Woghiren I.O."/>
            <person name="Woodworth J.R."/>
            <person name="Worley K.C."/>
            <person name="Wright R.A."/>
            <person name="Wu W."/>
            <person name="Young L."/>
            <person name="Zhang L."/>
            <person name="Zhang J."/>
            <person name="Zhu Y."/>
            <person name="Muzny D.M."/>
            <person name="Weinstock G."/>
            <person name="Gibbs R.A."/>
        </authorList>
    </citation>
    <scope>NUCLEOTIDE SEQUENCE [LARGE SCALE GENOMIC DNA]</scope>
    <source>
        <strain evidence="4">LSR1</strain>
    </source>
</reference>
<accession>A0A8R1W0Z5</accession>
<dbReference type="RefSeq" id="XP_001944374.1">
    <property type="nucleotide sequence ID" value="XM_001944339.4"/>
</dbReference>